<dbReference type="PANTHER" id="PTHR43471:SF10">
    <property type="entry name" value="SLL1107 PROTEIN"/>
    <property type="match status" value="1"/>
</dbReference>
<keyword evidence="1" id="KW-1133">Transmembrane helix</keyword>
<dbReference type="GO" id="GO:0140359">
    <property type="term" value="F:ABC-type transporter activity"/>
    <property type="evidence" value="ECO:0007669"/>
    <property type="project" value="InterPro"/>
</dbReference>
<name>A0AAU8HVP4_9FIRM</name>
<dbReference type="RefSeq" id="WP_353894030.1">
    <property type="nucleotide sequence ID" value="NZ_CP159485.1"/>
</dbReference>
<reference evidence="2" key="1">
    <citation type="journal article" date="2018" name="Antonie Van Leeuwenhoek">
        <title>Proteinivorax hydrogeniformans sp. nov., an anaerobic, haloalkaliphilic bacterium fermenting proteinaceous compounds with high hydrogen production.</title>
        <authorList>
            <person name="Boltyanskaya Y."/>
            <person name="Detkova E."/>
            <person name="Pimenov N."/>
            <person name="Kevbrin V."/>
        </authorList>
    </citation>
    <scope>NUCLEOTIDE SEQUENCE</scope>
    <source>
        <strain evidence="2">Z-710</strain>
    </source>
</reference>
<dbReference type="GO" id="GO:0005886">
    <property type="term" value="C:plasma membrane"/>
    <property type="evidence" value="ECO:0007669"/>
    <property type="project" value="UniProtKB-SubCell"/>
</dbReference>
<protein>
    <submittedName>
        <fullName evidence="2">ABC transporter permease subunit</fullName>
    </submittedName>
</protein>
<feature type="transmembrane region" description="Helical" evidence="1">
    <location>
        <begin position="359"/>
        <end position="379"/>
    </location>
</feature>
<feature type="transmembrane region" description="Helical" evidence="1">
    <location>
        <begin position="185"/>
        <end position="203"/>
    </location>
</feature>
<accession>A0AAU8HVP4</accession>
<organism evidence="2">
    <name type="scientific">Proteinivorax hydrogeniformans</name>
    <dbReference type="NCBI Taxonomy" id="1826727"/>
    <lineage>
        <taxon>Bacteria</taxon>
        <taxon>Bacillati</taxon>
        <taxon>Bacillota</taxon>
        <taxon>Clostridia</taxon>
        <taxon>Eubacteriales</taxon>
        <taxon>Proteinivoracaceae</taxon>
        <taxon>Proteinivorax</taxon>
    </lineage>
</organism>
<evidence type="ECO:0000256" key="1">
    <source>
        <dbReference type="SAM" id="Phobius"/>
    </source>
</evidence>
<feature type="transmembrane region" description="Helical" evidence="1">
    <location>
        <begin position="662"/>
        <end position="687"/>
    </location>
</feature>
<dbReference type="EMBL" id="CP159485">
    <property type="protein sequence ID" value="XCI29482.1"/>
    <property type="molecule type" value="Genomic_DNA"/>
</dbReference>
<keyword evidence="1" id="KW-0812">Transmembrane</keyword>
<sequence length="858" mass="97907">MRKSKELSNDNRGGKTMWGLLKFEAKKLIKSKKIGWLLIVVTVITAGIYYQNVSQYSNARLEARSKIGLYARSIGIQQEGFIQTRENRDLNEKEAELYLQTQDMLRSLFYWRAAQQEESLILEAEFYHDVVTYEKMGGEPLLHLQGLDKEIAIGKNAWLLEHNMFYEDEKYPESPHLNLIQSSSFLFKIVGILTLVFFFGTGLSDEKDEGTWATLKTQPIPTWKLIISKYASLAVVIAIFLIMVTAVGLIIPVIFSDYSIKLNYPQVLKTDDTFVIVTTSLYLARASLLFIFASFFAFSVAMIFNKTCKNSFTTLIFASTVLIVGYFLADWIFPLQNVINPFYHFYYDILSQPPKVSDLMYPLTMLAWSSLCILLAIYIPQKQLSLLYVSNFKRPFNKGKIRNFRFKKWNINIFQWRKIVRKGLLLKTFGLLIILVVFLFSTISQQADEVELTYIGMLENEMDRIQFDSIPEAKENMERSLENAQDEESYYTAKKEWEAGIQYLKTRSEKIKAAVEGYHQGNWEPLYKYQLFDIKSRTGDIETGRAMRLSEQRGTPAQFSTQVGLEETKLLLKSGVTPILLPQNQLTNIFENIPKEHVQFLKKNNIRMVDESGLFILYHYFERYIYFIPLVIFIFILGGGVASERGTFALLKTQPVSDKNLFFGGLINAKTAVVLSCIAFFLIALLVSTVADRFGDWNYPILRYDPESVVCAEDYTGTEVFVSNWNRGFHFVTLGRHLLESLGLFIALALFFTAITNVVALIIRNKVGVMSLTAAIGVGGYQFSQLLKQTAHLSPFTYLNIPKVISGEYATLLDNSKINLANGIMLLLLLAALVIVAGYIILSKPPTTAKRSKTIYKS</sequence>
<feature type="transmembrane region" description="Helical" evidence="1">
    <location>
        <begin position="275"/>
        <end position="303"/>
    </location>
</feature>
<feature type="transmembrane region" description="Helical" evidence="1">
    <location>
        <begin position="34"/>
        <end position="51"/>
    </location>
</feature>
<gene>
    <name evidence="2" type="ORF">PRVXH_000804</name>
</gene>
<feature type="transmembrane region" description="Helical" evidence="1">
    <location>
        <begin position="820"/>
        <end position="842"/>
    </location>
</feature>
<reference evidence="2" key="2">
    <citation type="submission" date="2024-06" db="EMBL/GenBank/DDBJ databases">
        <authorList>
            <person name="Petrova K.O."/>
            <person name="Toshchakov S.V."/>
            <person name="Boltjanskaja Y.V."/>
            <person name="Kevbrin V.V."/>
        </authorList>
    </citation>
    <scope>NUCLEOTIDE SEQUENCE</scope>
    <source>
        <strain evidence="2">Z-710</strain>
    </source>
</reference>
<feature type="transmembrane region" description="Helical" evidence="1">
    <location>
        <begin position="424"/>
        <end position="443"/>
    </location>
</feature>
<proteinExistence type="predicted"/>
<feature type="transmembrane region" description="Helical" evidence="1">
    <location>
        <begin position="230"/>
        <end position="255"/>
    </location>
</feature>
<dbReference type="PANTHER" id="PTHR43471">
    <property type="entry name" value="ABC TRANSPORTER PERMEASE"/>
    <property type="match status" value="1"/>
</dbReference>
<dbReference type="Pfam" id="PF12679">
    <property type="entry name" value="ABC2_membrane_2"/>
    <property type="match status" value="1"/>
</dbReference>
<keyword evidence="1" id="KW-0472">Membrane</keyword>
<feature type="transmembrane region" description="Helical" evidence="1">
    <location>
        <begin position="315"/>
        <end position="339"/>
    </location>
</feature>
<feature type="transmembrane region" description="Helical" evidence="1">
    <location>
        <begin position="742"/>
        <end position="763"/>
    </location>
</feature>
<feature type="transmembrane region" description="Helical" evidence="1">
    <location>
        <begin position="624"/>
        <end position="642"/>
    </location>
</feature>
<dbReference type="AlphaFoldDB" id="A0AAU8HVP4"/>
<evidence type="ECO:0000313" key="2">
    <source>
        <dbReference type="EMBL" id="XCI29482.1"/>
    </source>
</evidence>